<dbReference type="RefSeq" id="WP_244754909.1">
    <property type="nucleotide sequence ID" value="NZ_CP095074.1"/>
</dbReference>
<dbReference type="EMBL" id="CP095074">
    <property type="protein sequence ID" value="UOQ95054.1"/>
    <property type="molecule type" value="Genomic_DNA"/>
</dbReference>
<evidence type="ECO:0000313" key="2">
    <source>
        <dbReference type="Proteomes" id="UP000831880"/>
    </source>
</evidence>
<reference evidence="1 2" key="1">
    <citation type="submission" date="2022-04" db="EMBL/GenBank/DDBJ databases">
        <title>Halobacillus sp. isolated from saltern.</title>
        <authorList>
            <person name="Won M."/>
            <person name="Lee C.-M."/>
            <person name="Woen H.-Y."/>
            <person name="Kwon S.-W."/>
        </authorList>
    </citation>
    <scope>NUCLEOTIDE SEQUENCE [LARGE SCALE GENOMIC DNA]</scope>
    <source>
        <strain evidence="1 2">SSTM10-2</strain>
    </source>
</reference>
<organism evidence="1 2">
    <name type="scientific">Halobacillus shinanisalinarum</name>
    <dbReference type="NCBI Taxonomy" id="2932258"/>
    <lineage>
        <taxon>Bacteria</taxon>
        <taxon>Bacillati</taxon>
        <taxon>Bacillota</taxon>
        <taxon>Bacilli</taxon>
        <taxon>Bacillales</taxon>
        <taxon>Bacillaceae</taxon>
        <taxon>Halobacillus</taxon>
    </lineage>
</organism>
<sequence>MKRRFAKEKDPIVAVSGLTYIRVSSQSGILSVQLWTCIIEELSAMGSGPNKVVELVQQAFASINANYSLKLSYSP</sequence>
<name>A0ABY4H4K1_9BACI</name>
<dbReference type="Proteomes" id="UP000831880">
    <property type="component" value="Chromosome"/>
</dbReference>
<gene>
    <name evidence="1" type="ORF">MUO14_09055</name>
</gene>
<protein>
    <submittedName>
        <fullName evidence="1">Uncharacterized protein</fullName>
    </submittedName>
</protein>
<accession>A0ABY4H4K1</accession>
<keyword evidence="2" id="KW-1185">Reference proteome</keyword>
<proteinExistence type="predicted"/>
<evidence type="ECO:0000313" key="1">
    <source>
        <dbReference type="EMBL" id="UOQ95054.1"/>
    </source>
</evidence>